<evidence type="ECO:0000256" key="1">
    <source>
        <dbReference type="SAM" id="Phobius"/>
    </source>
</evidence>
<feature type="transmembrane region" description="Helical" evidence="1">
    <location>
        <begin position="95"/>
        <end position="114"/>
    </location>
</feature>
<dbReference type="InterPro" id="IPR043128">
    <property type="entry name" value="Rev_trsase/Diguanyl_cyclase"/>
</dbReference>
<dbReference type="Proteomes" id="UP001235712">
    <property type="component" value="Unassembled WGS sequence"/>
</dbReference>
<organism evidence="3 4">
    <name type="scientific">Kineosporia succinea</name>
    <dbReference type="NCBI Taxonomy" id="84632"/>
    <lineage>
        <taxon>Bacteria</taxon>
        <taxon>Bacillati</taxon>
        <taxon>Actinomycetota</taxon>
        <taxon>Actinomycetes</taxon>
        <taxon>Kineosporiales</taxon>
        <taxon>Kineosporiaceae</taxon>
        <taxon>Kineosporia</taxon>
    </lineage>
</organism>
<feature type="transmembrane region" description="Helical" evidence="1">
    <location>
        <begin position="142"/>
        <end position="159"/>
    </location>
</feature>
<dbReference type="EMBL" id="JAUSQZ010000001">
    <property type="protein sequence ID" value="MDP9830569.1"/>
    <property type="molecule type" value="Genomic_DNA"/>
</dbReference>
<dbReference type="SMART" id="SM00267">
    <property type="entry name" value="GGDEF"/>
    <property type="match status" value="1"/>
</dbReference>
<feature type="transmembrane region" description="Helical" evidence="1">
    <location>
        <begin position="43"/>
        <end position="60"/>
    </location>
</feature>
<evidence type="ECO:0000313" key="3">
    <source>
        <dbReference type="EMBL" id="MDP9830569.1"/>
    </source>
</evidence>
<reference evidence="3 4" key="1">
    <citation type="submission" date="2023-07" db="EMBL/GenBank/DDBJ databases">
        <title>Sequencing the genomes of 1000 actinobacteria strains.</title>
        <authorList>
            <person name="Klenk H.-P."/>
        </authorList>
    </citation>
    <scope>NUCLEOTIDE SEQUENCE [LARGE SCALE GENOMIC DNA]</scope>
    <source>
        <strain evidence="3 4">DSM 44388</strain>
    </source>
</reference>
<dbReference type="NCBIfam" id="TIGR00254">
    <property type="entry name" value="GGDEF"/>
    <property type="match status" value="1"/>
</dbReference>
<dbReference type="PANTHER" id="PTHR45138:SF9">
    <property type="entry name" value="DIGUANYLATE CYCLASE DGCM-RELATED"/>
    <property type="match status" value="1"/>
</dbReference>
<protein>
    <submittedName>
        <fullName evidence="3">Diguanylate cyclase (GGDEF)-like protein</fullName>
    </submittedName>
</protein>
<comment type="caution">
    <text evidence="3">The sequence shown here is derived from an EMBL/GenBank/DDBJ whole genome shotgun (WGS) entry which is preliminary data.</text>
</comment>
<gene>
    <name evidence="3" type="ORF">J2S57_006318</name>
</gene>
<dbReference type="InterPro" id="IPR000160">
    <property type="entry name" value="GGDEF_dom"/>
</dbReference>
<name>A0ABT9PCY1_9ACTN</name>
<dbReference type="InterPro" id="IPR029787">
    <property type="entry name" value="Nucleotide_cyclase"/>
</dbReference>
<dbReference type="Gene3D" id="3.30.70.270">
    <property type="match status" value="1"/>
</dbReference>
<evidence type="ECO:0000313" key="4">
    <source>
        <dbReference type="Proteomes" id="UP001235712"/>
    </source>
</evidence>
<feature type="transmembrane region" description="Helical" evidence="1">
    <location>
        <begin position="165"/>
        <end position="184"/>
    </location>
</feature>
<feature type="domain" description="GGDEF" evidence="2">
    <location>
        <begin position="396"/>
        <end position="515"/>
    </location>
</feature>
<dbReference type="Pfam" id="PF00990">
    <property type="entry name" value="GGDEF"/>
    <property type="match status" value="1"/>
</dbReference>
<dbReference type="Pfam" id="PF13185">
    <property type="entry name" value="GAF_2"/>
    <property type="match status" value="1"/>
</dbReference>
<dbReference type="SUPFAM" id="SSF55073">
    <property type="entry name" value="Nucleotide cyclase"/>
    <property type="match status" value="1"/>
</dbReference>
<keyword evidence="1" id="KW-0812">Transmembrane</keyword>
<dbReference type="PANTHER" id="PTHR45138">
    <property type="entry name" value="REGULATORY COMPONENTS OF SENSORY TRANSDUCTION SYSTEM"/>
    <property type="match status" value="1"/>
</dbReference>
<keyword evidence="1" id="KW-0472">Membrane</keyword>
<evidence type="ECO:0000259" key="2">
    <source>
        <dbReference type="PROSITE" id="PS50887"/>
    </source>
</evidence>
<feature type="transmembrane region" description="Helical" evidence="1">
    <location>
        <begin position="66"/>
        <end position="88"/>
    </location>
</feature>
<dbReference type="SUPFAM" id="SSF55781">
    <property type="entry name" value="GAF domain-like"/>
    <property type="match status" value="1"/>
</dbReference>
<proteinExistence type="predicted"/>
<keyword evidence="1" id="KW-1133">Transmembrane helix</keyword>
<dbReference type="RefSeq" id="WP_307249635.1">
    <property type="nucleotide sequence ID" value="NZ_JAUSQZ010000001.1"/>
</dbReference>
<dbReference type="InterPro" id="IPR003018">
    <property type="entry name" value="GAF"/>
</dbReference>
<dbReference type="CDD" id="cd01949">
    <property type="entry name" value="GGDEF"/>
    <property type="match status" value="1"/>
</dbReference>
<dbReference type="PROSITE" id="PS50887">
    <property type="entry name" value="GGDEF"/>
    <property type="match status" value="1"/>
</dbReference>
<dbReference type="Gene3D" id="3.30.450.40">
    <property type="match status" value="1"/>
</dbReference>
<keyword evidence="4" id="KW-1185">Reference proteome</keyword>
<dbReference type="InterPro" id="IPR050469">
    <property type="entry name" value="Diguanylate_Cyclase"/>
</dbReference>
<dbReference type="InterPro" id="IPR029016">
    <property type="entry name" value="GAF-like_dom_sf"/>
</dbReference>
<accession>A0ABT9PCY1</accession>
<sequence>MTHTPGPGVRPRARRPGRAGRYLRTWLEPSLDEDAQRARKGRLAAALYLAACLYAGFITWQNPQAWVSQTVLVVVVFVLAVTLMVVPWRRFPDHVLIWPVLPSAFFTTVGEGAFGVLGHYQPLYVLALGYAGLVLRPGRTTMLAGLNLALLGGVSALGLQRDHHVEIIGTIVCSALIGELIAAARSVQRRQRSDLQQLHAGIGPLLGAQTEHDTAQLVSELAVRLLRADGALTMVTDQEERPADLGEVSLPPEVLTARGGAGGGEDFTGVQVWLNGEQSGTGIVARTRRHLFVADAATSHLVSRQHIERFGAQSCLYVPILVNERLLGVIVVWWTTRVDDLDHFTDQILELLSLQAGPVLERVRVVEHLDRAATTDGLTGVLNRRAFDQGLAGLPDDAVLLLFDLDRFKALNDSQGHPAGDRVLRAFAAALAASVRDSDLVCRIGGDEFAVIATGDGRAARSVLERLEALWTSPEGVGFSAGYALRRPGEPAEQLSARADEALYEEKNRRRSRAL</sequence>